<dbReference type="EMBL" id="ACNN01000007">
    <property type="protein sequence ID" value="EEN83362.1"/>
    <property type="molecule type" value="Genomic_DNA"/>
</dbReference>
<reference evidence="1 2" key="1">
    <citation type="submission" date="2009-04" db="EMBL/GenBank/DDBJ databases">
        <authorList>
            <person name="Sebastian Y."/>
            <person name="Madupu R."/>
            <person name="Durkin A.S."/>
            <person name="Torralba M."/>
            <person name="Methe B."/>
            <person name="Sutton G.G."/>
            <person name="Strausberg R.L."/>
            <person name="Nelson K.E."/>
        </authorList>
    </citation>
    <scope>NUCLEOTIDE SEQUENCE [LARGE SCALE GENOMIC DNA]</scope>
    <source>
        <strain evidence="2">ATCC 35406 / BCRC 14492 / JCM 8526 / NCTC 13058 / HG 370</strain>
    </source>
</reference>
<dbReference type="AlphaFoldDB" id="C3J8N8"/>
<keyword evidence="2" id="KW-1185">Reference proteome</keyword>
<protein>
    <submittedName>
        <fullName evidence="1">Uncharacterized protein</fullName>
    </submittedName>
</protein>
<dbReference type="Proteomes" id="UP000004295">
    <property type="component" value="Unassembled WGS sequence"/>
</dbReference>
<proteinExistence type="predicted"/>
<gene>
    <name evidence="1" type="ORF">POREN0001_0557</name>
</gene>
<organism evidence="1 2">
    <name type="scientific">Porphyromonas endodontalis (strain ATCC 35406 / DSM 24491 / JCM 8526 / CCUG 16442 / BCRC 14492 / NCTC 13058 / HG 370)</name>
    <name type="common">Bacteroides endodontalis</name>
    <dbReference type="NCBI Taxonomy" id="553175"/>
    <lineage>
        <taxon>Bacteria</taxon>
        <taxon>Pseudomonadati</taxon>
        <taxon>Bacteroidota</taxon>
        <taxon>Bacteroidia</taxon>
        <taxon>Bacteroidales</taxon>
        <taxon>Porphyromonadaceae</taxon>
        <taxon>Porphyromonas</taxon>
    </lineage>
</organism>
<accession>C3J8N8</accession>
<sequence>MRKKNNLRAHTNMSESGRIVNCLITANYKIYKNDEKFTLPFPQKSMEKGKVSF</sequence>
<name>C3J8N8_POREA</name>
<comment type="caution">
    <text evidence="1">The sequence shown here is derived from an EMBL/GenBank/DDBJ whole genome shotgun (WGS) entry which is preliminary data.</text>
</comment>
<evidence type="ECO:0000313" key="2">
    <source>
        <dbReference type="Proteomes" id="UP000004295"/>
    </source>
</evidence>
<evidence type="ECO:0000313" key="1">
    <source>
        <dbReference type="EMBL" id="EEN83362.1"/>
    </source>
</evidence>
<dbReference type="STRING" id="553175.POREN0001_0557"/>